<sequence length="717" mass="79945">MPEPGKHKRKSNASSAQANGSSRSSKLIACAEAIVDAISWQTAADAACKILDIPDLETRNGLRKIHLNFTTVNRQLDNLWKQYGTIDRVAGTVALIFSKMCSDALLGDKLMREEDLLSKLIPLLDRGYDCRVLSLQALCTITHHSGREIRLEIAKWTPSLVRILQEYPDESLCAEQVIVIVGHSASAALSIDHPPNRQLVEAIDVPRLLPLLLFQLKQRTASSCLVDHALQFFLTATFRSHRDFLAVPSSVNFLVACTRCQDIQTRSLAVSSLLRMHSFEARALEANIPKDPRHTSLDLTREIPKDLSIAIYQTFGPSESEAGLYRTGQAVNDFSDAIAEYARDRDLLKLSLEIGRIILNSEHFMSGDCCKTESKSADLNLPFHCWLEALPLCSKKLRSKGTPDMLDIADIIDLKYLMLRGEKQKTLELADRAIQRNSKVGYFYYVLTHAPSPDVALCAAKKGLMCPNLTTFVKNSLLSQSAEHASLLGIQRLERSNAGRREWDEGVALLMVALEDSEAFMKLARPDDIGMKMVLCVQPLVNFIIRGQDVSPDLNEFKAIAGAKLVVAEAYARHLGYPVKTTNVRRTRDIIFSRMAAANLEWGEAVARYSYEAEREKLSSLVTESNLSAWLENKNLKDDGDESDSNSPPSTDREHLTHPKFDPSGIKLYRCSWCSNASAGLKKCRGCEAARYCDVNCQRAHWRAYHKTVCRTGTTST</sequence>
<evidence type="ECO:0000256" key="1">
    <source>
        <dbReference type="ARBA" id="ARBA00022723"/>
    </source>
</evidence>
<dbReference type="OrthoDB" id="341421at2759"/>
<accession>A0A0H2RFF6</accession>
<name>A0A0H2RFF6_9AGAM</name>
<dbReference type="AlphaFoldDB" id="A0A0H2RFF6"/>
<dbReference type="PROSITE" id="PS01360">
    <property type="entry name" value="ZF_MYND_1"/>
    <property type="match status" value="1"/>
</dbReference>
<evidence type="ECO:0000256" key="4">
    <source>
        <dbReference type="PROSITE-ProRule" id="PRU00134"/>
    </source>
</evidence>
<dbReference type="Pfam" id="PF01753">
    <property type="entry name" value="zf-MYND"/>
    <property type="match status" value="1"/>
</dbReference>
<dbReference type="SUPFAM" id="SSF144232">
    <property type="entry name" value="HIT/MYND zinc finger-like"/>
    <property type="match status" value="1"/>
</dbReference>
<dbReference type="SUPFAM" id="SSF48371">
    <property type="entry name" value="ARM repeat"/>
    <property type="match status" value="1"/>
</dbReference>
<keyword evidence="3" id="KW-0862">Zinc</keyword>
<reference evidence="7 8" key="1">
    <citation type="submission" date="2015-04" db="EMBL/GenBank/DDBJ databases">
        <title>Complete genome sequence of Schizopora paradoxa KUC8140, a cosmopolitan wood degrader in East Asia.</title>
        <authorList>
            <consortium name="DOE Joint Genome Institute"/>
            <person name="Min B."/>
            <person name="Park H."/>
            <person name="Jang Y."/>
            <person name="Kim J.-J."/>
            <person name="Kim K.H."/>
            <person name="Pangilinan J."/>
            <person name="Lipzen A."/>
            <person name="Riley R."/>
            <person name="Grigoriev I.V."/>
            <person name="Spatafora J.W."/>
            <person name="Choi I.-G."/>
        </authorList>
    </citation>
    <scope>NUCLEOTIDE SEQUENCE [LARGE SCALE GENOMIC DNA]</scope>
    <source>
        <strain evidence="7 8">KUC8140</strain>
    </source>
</reference>
<evidence type="ECO:0000313" key="8">
    <source>
        <dbReference type="Proteomes" id="UP000053477"/>
    </source>
</evidence>
<keyword evidence="2 4" id="KW-0863">Zinc-finger</keyword>
<evidence type="ECO:0000256" key="3">
    <source>
        <dbReference type="ARBA" id="ARBA00022833"/>
    </source>
</evidence>
<gene>
    <name evidence="7" type="ORF">SCHPADRAFT_832329</name>
</gene>
<dbReference type="InterPro" id="IPR016024">
    <property type="entry name" value="ARM-type_fold"/>
</dbReference>
<evidence type="ECO:0000313" key="7">
    <source>
        <dbReference type="EMBL" id="KLO10590.1"/>
    </source>
</evidence>
<dbReference type="PROSITE" id="PS50865">
    <property type="entry name" value="ZF_MYND_2"/>
    <property type="match status" value="1"/>
</dbReference>
<keyword evidence="8" id="KW-1185">Reference proteome</keyword>
<dbReference type="Proteomes" id="UP000053477">
    <property type="component" value="Unassembled WGS sequence"/>
</dbReference>
<dbReference type="Gene3D" id="6.10.140.2220">
    <property type="match status" value="1"/>
</dbReference>
<dbReference type="InterPro" id="IPR002893">
    <property type="entry name" value="Znf_MYND"/>
</dbReference>
<keyword evidence="1" id="KW-0479">Metal-binding</keyword>
<evidence type="ECO:0000259" key="6">
    <source>
        <dbReference type="PROSITE" id="PS50865"/>
    </source>
</evidence>
<protein>
    <recommendedName>
        <fullName evidence="6">MYND-type domain-containing protein</fullName>
    </recommendedName>
</protein>
<evidence type="ECO:0000256" key="2">
    <source>
        <dbReference type="ARBA" id="ARBA00022771"/>
    </source>
</evidence>
<feature type="domain" description="MYND-type" evidence="6">
    <location>
        <begin position="671"/>
        <end position="710"/>
    </location>
</feature>
<organism evidence="7 8">
    <name type="scientific">Schizopora paradoxa</name>
    <dbReference type="NCBI Taxonomy" id="27342"/>
    <lineage>
        <taxon>Eukaryota</taxon>
        <taxon>Fungi</taxon>
        <taxon>Dikarya</taxon>
        <taxon>Basidiomycota</taxon>
        <taxon>Agaricomycotina</taxon>
        <taxon>Agaricomycetes</taxon>
        <taxon>Hymenochaetales</taxon>
        <taxon>Schizoporaceae</taxon>
        <taxon>Schizopora</taxon>
    </lineage>
</organism>
<feature type="region of interest" description="Disordered" evidence="5">
    <location>
        <begin position="1"/>
        <end position="20"/>
    </location>
</feature>
<dbReference type="EMBL" id="KQ086022">
    <property type="protein sequence ID" value="KLO10590.1"/>
    <property type="molecule type" value="Genomic_DNA"/>
</dbReference>
<feature type="compositionally biased region" description="Basic residues" evidence="5">
    <location>
        <begin position="1"/>
        <end position="11"/>
    </location>
</feature>
<dbReference type="GO" id="GO:0008270">
    <property type="term" value="F:zinc ion binding"/>
    <property type="evidence" value="ECO:0007669"/>
    <property type="project" value="UniProtKB-KW"/>
</dbReference>
<dbReference type="InParanoid" id="A0A0H2RFF6"/>
<proteinExistence type="predicted"/>
<evidence type="ECO:0000256" key="5">
    <source>
        <dbReference type="SAM" id="MobiDB-lite"/>
    </source>
</evidence>
<feature type="region of interest" description="Disordered" evidence="5">
    <location>
        <begin position="635"/>
        <end position="658"/>
    </location>
</feature>